<dbReference type="PROSITE" id="PS51203">
    <property type="entry name" value="CS"/>
    <property type="match status" value="1"/>
</dbReference>
<dbReference type="InterPro" id="IPR031107">
    <property type="entry name" value="Small_HSP"/>
</dbReference>
<dbReference type="Pfam" id="PF00011">
    <property type="entry name" value="HSP20"/>
    <property type="match status" value="1"/>
</dbReference>
<dbReference type="CDD" id="cd06464">
    <property type="entry name" value="ACD_sHsps-like"/>
    <property type="match status" value="1"/>
</dbReference>
<organism evidence="5 6">
    <name type="scientific">Puniceispirillum marinum (strain IMCC1322)</name>
    <dbReference type="NCBI Taxonomy" id="488538"/>
    <lineage>
        <taxon>Bacteria</taxon>
        <taxon>Pseudomonadati</taxon>
        <taxon>Pseudomonadota</taxon>
        <taxon>Alphaproteobacteria</taxon>
        <taxon>Candidatus Puniceispirillales</taxon>
        <taxon>Candidatus Puniceispirillaceae</taxon>
        <taxon>Candidatus Puniceispirillum</taxon>
    </lineage>
</organism>
<proteinExistence type="inferred from homology"/>
<dbReference type="GO" id="GO:0016787">
    <property type="term" value="F:hydrolase activity"/>
    <property type="evidence" value="ECO:0007669"/>
    <property type="project" value="UniProtKB-KW"/>
</dbReference>
<dbReference type="InterPro" id="IPR007052">
    <property type="entry name" value="CS_dom"/>
</dbReference>
<dbReference type="KEGG" id="apb:SAR116_0129"/>
<dbReference type="EC" id="3.6.3.-" evidence="5"/>
<keyword evidence="5" id="KW-0378">Hydrolase</keyword>
<dbReference type="PANTHER" id="PTHR11527">
    <property type="entry name" value="HEAT-SHOCK PROTEIN 20 FAMILY MEMBER"/>
    <property type="match status" value="1"/>
</dbReference>
<accession>D5BP90</accession>
<dbReference type="RefSeq" id="WP_013045002.1">
    <property type="nucleotide sequence ID" value="NC_014010.1"/>
</dbReference>
<sequence>MPIKHLPSIFGMRPLDINRVFHELDSLAPLMSHRNSGGSIYPKLDIRATEDDVEISVELPGVKSDDVTISVSDNTLIISGEKATEDERDEKDFYLVERSYGAFERSIPLNFKPDPEKVKATFDNGVLVIKIEQSQDDITKTHDIKITSSA</sequence>
<evidence type="ECO:0000259" key="4">
    <source>
        <dbReference type="PROSITE" id="PS51203"/>
    </source>
</evidence>
<dbReference type="EMBL" id="CP001751">
    <property type="protein sequence ID" value="ADE38372.1"/>
    <property type="molecule type" value="Genomic_DNA"/>
</dbReference>
<dbReference type="SUPFAM" id="SSF49764">
    <property type="entry name" value="HSP20-like chaperones"/>
    <property type="match status" value="1"/>
</dbReference>
<keyword evidence="6" id="KW-1185">Reference proteome</keyword>
<dbReference type="AlphaFoldDB" id="D5BP90"/>
<dbReference type="HOGENOM" id="CLU_046737_12_0_5"/>
<gene>
    <name evidence="5" type="ordered locus">SAR116_0129</name>
</gene>
<dbReference type="PROSITE" id="PS01031">
    <property type="entry name" value="SHSP"/>
    <property type="match status" value="1"/>
</dbReference>
<dbReference type="Proteomes" id="UP000007460">
    <property type="component" value="Chromosome"/>
</dbReference>
<feature type="domain" description="SHSP" evidence="3">
    <location>
        <begin position="35"/>
        <end position="149"/>
    </location>
</feature>
<dbReference type="Gene3D" id="2.60.40.790">
    <property type="match status" value="1"/>
</dbReference>
<evidence type="ECO:0000313" key="5">
    <source>
        <dbReference type="EMBL" id="ADE38372.1"/>
    </source>
</evidence>
<evidence type="ECO:0000313" key="6">
    <source>
        <dbReference type="Proteomes" id="UP000007460"/>
    </source>
</evidence>
<evidence type="ECO:0000256" key="2">
    <source>
        <dbReference type="RuleBase" id="RU003616"/>
    </source>
</evidence>
<reference evidence="5 6" key="1">
    <citation type="journal article" date="2010" name="J. Bacteriol.">
        <title>Complete genome sequence of "Candidatus Puniceispirillum marinum" IMCC1322, a representative of the SAR116 clade in the Alphaproteobacteria.</title>
        <authorList>
            <person name="Oh H.M."/>
            <person name="Kwon K.K."/>
            <person name="Kang I."/>
            <person name="Kang S.G."/>
            <person name="Lee J.H."/>
            <person name="Kim S.J."/>
            <person name="Cho J.C."/>
        </authorList>
    </citation>
    <scope>NUCLEOTIDE SEQUENCE [LARGE SCALE GENOMIC DNA]</scope>
    <source>
        <strain evidence="5 6">IMCC1322</strain>
    </source>
</reference>
<dbReference type="InterPro" id="IPR002068">
    <property type="entry name" value="A-crystallin/Hsp20_dom"/>
</dbReference>
<feature type="domain" description="CS" evidence="4">
    <location>
        <begin position="39"/>
        <end position="147"/>
    </location>
</feature>
<evidence type="ECO:0000259" key="3">
    <source>
        <dbReference type="PROSITE" id="PS01031"/>
    </source>
</evidence>
<dbReference type="eggNOG" id="COG0071">
    <property type="taxonomic scope" value="Bacteria"/>
</dbReference>
<dbReference type="InterPro" id="IPR008978">
    <property type="entry name" value="HSP20-like_chaperone"/>
</dbReference>
<dbReference type="STRING" id="488538.SAR116_0129"/>
<dbReference type="OrthoDB" id="9808910at2"/>
<name>D5BP90_PUNMI</name>
<evidence type="ECO:0000256" key="1">
    <source>
        <dbReference type="PROSITE-ProRule" id="PRU00285"/>
    </source>
</evidence>
<comment type="similarity">
    <text evidence="1 2">Belongs to the small heat shock protein (HSP20) family.</text>
</comment>
<protein>
    <submittedName>
        <fullName evidence="5">Molecular chaperone</fullName>
        <ecNumber evidence="5">3.6.3.-</ecNumber>
    </submittedName>
</protein>